<evidence type="ECO:0000256" key="1">
    <source>
        <dbReference type="SAM" id="MobiDB-lite"/>
    </source>
</evidence>
<feature type="region of interest" description="Disordered" evidence="1">
    <location>
        <begin position="331"/>
        <end position="360"/>
    </location>
</feature>
<keyword evidence="3" id="KW-1185">Reference proteome</keyword>
<proteinExistence type="predicted"/>
<feature type="compositionally biased region" description="Low complexity" evidence="1">
    <location>
        <begin position="21"/>
        <end position="54"/>
    </location>
</feature>
<gene>
    <name evidence="2" type="ORF">FSP39_000004</name>
</gene>
<accession>A0AA88Y9D9</accession>
<feature type="compositionally biased region" description="Basic and acidic residues" evidence="1">
    <location>
        <begin position="267"/>
        <end position="277"/>
    </location>
</feature>
<feature type="region of interest" description="Disordered" evidence="1">
    <location>
        <begin position="1"/>
        <end position="156"/>
    </location>
</feature>
<feature type="compositionally biased region" description="Basic and acidic residues" evidence="1">
    <location>
        <begin position="290"/>
        <end position="307"/>
    </location>
</feature>
<dbReference type="EMBL" id="VSWD01000005">
    <property type="protein sequence ID" value="KAK3100984.1"/>
    <property type="molecule type" value="Genomic_DNA"/>
</dbReference>
<dbReference type="AlphaFoldDB" id="A0AA88Y9D9"/>
<feature type="compositionally biased region" description="Polar residues" evidence="1">
    <location>
        <begin position="248"/>
        <end position="266"/>
    </location>
</feature>
<feature type="compositionally biased region" description="Basic and acidic residues" evidence="1">
    <location>
        <begin position="339"/>
        <end position="349"/>
    </location>
</feature>
<feature type="compositionally biased region" description="Low complexity" evidence="1">
    <location>
        <begin position="1"/>
        <end position="13"/>
    </location>
</feature>
<sequence length="564" mass="64690">MFVQVSSSQSQSQTVWHTNAQQPQQWNWQHPQQWSHNVHQQHGWYGQQHGYQPSWHPPQQQPLQQHHYQRPPIPPQQLSSQQSNFYHQRPAGHHLQQPDQTRNSHHNPYSHQPLNVNSENVKETPRGSTLVVPRSHSGERVESGKRNDIQSRNPEREVIQQEGYVHQKTSSNNEFEMHKVDMVLQKSRQLIDDLEKKYDLRKADASAGPSLDLQESMEDEEKVEEIKTKTCIPESQATPKREHLVATASPSYLSKLSRENFQTPKSQEIKEDERGFESDSSVEETITIENNKEEKPEDRSEKKQDKDDQTLTCWRSFAFFSKRSIMTRESSFQRSKSSVGDKENRDDRVSTAGKKSIKDKNAAKQKKRCISWNIIKQIVAIILIILDVILDWVEHGEMSNEGEWSSDKSNVSCSSRGDHIAKLFLVCTVLGTLFAIVQIVNLGYQIYSETQTGKEGKKLMDGRTEVVITRLMEEIPQVLLIVAFRSECSIECNSDTSYKDVKSAISATFSICNSVWRHLTSLDGCTFTPEGDKEKSGCCKNCNLQNILWAWFSCCCPCIACLCK</sequence>
<feature type="compositionally biased region" description="Basic and acidic residues" evidence="1">
    <location>
        <begin position="136"/>
        <end position="156"/>
    </location>
</feature>
<protein>
    <submittedName>
        <fullName evidence="2">Uncharacterized protein</fullName>
    </submittedName>
</protein>
<evidence type="ECO:0000313" key="3">
    <source>
        <dbReference type="Proteomes" id="UP001186944"/>
    </source>
</evidence>
<reference evidence="2" key="1">
    <citation type="submission" date="2019-08" db="EMBL/GenBank/DDBJ databases">
        <title>The improved chromosome-level genome for the pearl oyster Pinctada fucata martensii using PacBio sequencing and Hi-C.</title>
        <authorList>
            <person name="Zheng Z."/>
        </authorList>
    </citation>
    <scope>NUCLEOTIDE SEQUENCE</scope>
    <source>
        <strain evidence="2">ZZ-2019</strain>
        <tissue evidence="2">Adductor muscle</tissue>
    </source>
</reference>
<comment type="caution">
    <text evidence="2">The sequence shown here is derived from an EMBL/GenBank/DDBJ whole genome shotgun (WGS) entry which is preliminary data.</text>
</comment>
<feature type="region of interest" description="Disordered" evidence="1">
    <location>
        <begin position="204"/>
        <end position="307"/>
    </location>
</feature>
<feature type="compositionally biased region" description="Polar residues" evidence="1">
    <location>
        <begin position="97"/>
        <end position="119"/>
    </location>
</feature>
<organism evidence="2 3">
    <name type="scientific">Pinctada imbricata</name>
    <name type="common">Atlantic pearl-oyster</name>
    <name type="synonym">Pinctada martensii</name>
    <dbReference type="NCBI Taxonomy" id="66713"/>
    <lineage>
        <taxon>Eukaryota</taxon>
        <taxon>Metazoa</taxon>
        <taxon>Spiralia</taxon>
        <taxon>Lophotrochozoa</taxon>
        <taxon>Mollusca</taxon>
        <taxon>Bivalvia</taxon>
        <taxon>Autobranchia</taxon>
        <taxon>Pteriomorphia</taxon>
        <taxon>Pterioida</taxon>
        <taxon>Pterioidea</taxon>
        <taxon>Pteriidae</taxon>
        <taxon>Pinctada</taxon>
    </lineage>
</organism>
<evidence type="ECO:0000313" key="2">
    <source>
        <dbReference type="EMBL" id="KAK3100984.1"/>
    </source>
</evidence>
<dbReference type="Proteomes" id="UP001186944">
    <property type="component" value="Unassembled WGS sequence"/>
</dbReference>
<name>A0AA88Y9D9_PINIB</name>